<dbReference type="Proteomes" id="UP000242913">
    <property type="component" value="Unassembled WGS sequence"/>
</dbReference>
<comment type="subcellular location">
    <subcellularLocation>
        <location evidence="5">Nucleus</location>
    </subcellularLocation>
</comment>
<sequence length="120" mass="13640">MSTKPFSIAYLIGDTVTDNNNGNVSTDFHNNNCVNKTNQRSDKLKLFPTTLNNDTIIRRTNNSNNTENNSNYNLIPTKSSIILRDYHPALRNVSMRLEGSTLWNKFHAYGTEMIVTKTGR</sequence>
<proteinExistence type="predicted"/>
<name>A0A183HL92_9BILA</name>
<keyword evidence="1" id="KW-0805">Transcription regulation</keyword>
<keyword evidence="8" id="KW-1185">Reference proteome</keyword>
<dbReference type="InterPro" id="IPR008967">
    <property type="entry name" value="p53-like_TF_DNA-bd_sf"/>
</dbReference>
<dbReference type="WBParaSite" id="OFLC_0000825301-mRNA-1">
    <property type="protein sequence ID" value="OFLC_0000825301-mRNA-1"/>
    <property type="gene ID" value="OFLC_0000825301"/>
</dbReference>
<dbReference type="EMBL" id="KZ270105">
    <property type="protein sequence ID" value="OZC06452.1"/>
    <property type="molecule type" value="Genomic_DNA"/>
</dbReference>
<dbReference type="SUPFAM" id="SSF49417">
    <property type="entry name" value="p53-like transcription factors"/>
    <property type="match status" value="1"/>
</dbReference>
<feature type="domain" description="T-box" evidence="6">
    <location>
        <begin position="97"/>
        <end position="120"/>
    </location>
</feature>
<protein>
    <submittedName>
        <fullName evidence="9">T-box domain-containing protein</fullName>
    </submittedName>
</protein>
<dbReference type="STRING" id="387005.A0A183HL92"/>
<keyword evidence="4 5" id="KW-0539">Nucleus</keyword>
<evidence type="ECO:0000313" key="9">
    <source>
        <dbReference type="WBParaSite" id="OFLC_0000825301-mRNA-1"/>
    </source>
</evidence>
<evidence type="ECO:0000313" key="7">
    <source>
        <dbReference type="EMBL" id="OZC06452.1"/>
    </source>
</evidence>
<keyword evidence="2 5" id="KW-0238">DNA-binding</keyword>
<gene>
    <name evidence="7" type="ORF">X798_06558</name>
</gene>
<keyword evidence="3" id="KW-0804">Transcription</keyword>
<dbReference type="GO" id="GO:0003677">
    <property type="term" value="F:DNA binding"/>
    <property type="evidence" value="ECO:0007669"/>
    <property type="project" value="UniProtKB-UniRule"/>
</dbReference>
<dbReference type="Pfam" id="PF00907">
    <property type="entry name" value="T-box"/>
    <property type="match status" value="1"/>
</dbReference>
<evidence type="ECO:0000256" key="5">
    <source>
        <dbReference type="PROSITE-ProRule" id="PRU00201"/>
    </source>
</evidence>
<evidence type="ECO:0000259" key="6">
    <source>
        <dbReference type="PROSITE" id="PS50252"/>
    </source>
</evidence>
<accession>A0A183HL92</accession>
<evidence type="ECO:0000256" key="1">
    <source>
        <dbReference type="ARBA" id="ARBA00023015"/>
    </source>
</evidence>
<dbReference type="Gene3D" id="2.60.40.820">
    <property type="entry name" value="Transcription factor, T-box"/>
    <property type="match status" value="1"/>
</dbReference>
<organism evidence="9">
    <name type="scientific">Onchocerca flexuosa</name>
    <dbReference type="NCBI Taxonomy" id="387005"/>
    <lineage>
        <taxon>Eukaryota</taxon>
        <taxon>Metazoa</taxon>
        <taxon>Ecdysozoa</taxon>
        <taxon>Nematoda</taxon>
        <taxon>Chromadorea</taxon>
        <taxon>Rhabditida</taxon>
        <taxon>Spirurina</taxon>
        <taxon>Spiruromorpha</taxon>
        <taxon>Filarioidea</taxon>
        <taxon>Onchocercidae</taxon>
        <taxon>Onchocerca</taxon>
    </lineage>
</organism>
<evidence type="ECO:0000256" key="3">
    <source>
        <dbReference type="ARBA" id="ARBA00023163"/>
    </source>
</evidence>
<dbReference type="OrthoDB" id="7442607at2759"/>
<evidence type="ECO:0000313" key="8">
    <source>
        <dbReference type="Proteomes" id="UP000242913"/>
    </source>
</evidence>
<reference evidence="7 8" key="1">
    <citation type="submission" date="2015-12" db="EMBL/GenBank/DDBJ databases">
        <title>Draft genome of the nematode, Onchocerca flexuosa.</title>
        <authorList>
            <person name="Mitreva M."/>
        </authorList>
    </citation>
    <scope>NUCLEOTIDE SEQUENCE [LARGE SCALE GENOMIC DNA]</scope>
    <source>
        <strain evidence="7">Red Deer</strain>
    </source>
</reference>
<dbReference type="InterPro" id="IPR036960">
    <property type="entry name" value="T-box_sf"/>
</dbReference>
<evidence type="ECO:0000256" key="4">
    <source>
        <dbReference type="ARBA" id="ARBA00023242"/>
    </source>
</evidence>
<reference evidence="9" key="2">
    <citation type="submission" date="2016-06" db="UniProtKB">
        <authorList>
            <consortium name="WormBaseParasite"/>
        </authorList>
    </citation>
    <scope>IDENTIFICATION</scope>
</reference>
<dbReference type="InterPro" id="IPR046360">
    <property type="entry name" value="T-box_DNA-bd"/>
</dbReference>
<dbReference type="GO" id="GO:0005634">
    <property type="term" value="C:nucleus"/>
    <property type="evidence" value="ECO:0007669"/>
    <property type="project" value="UniProtKB-SubCell"/>
</dbReference>
<comment type="caution">
    <text evidence="5">Lacks conserved residue(s) required for the propagation of feature annotation.</text>
</comment>
<dbReference type="GO" id="GO:0045893">
    <property type="term" value="P:positive regulation of DNA-templated transcription"/>
    <property type="evidence" value="ECO:0007669"/>
    <property type="project" value="InterPro"/>
</dbReference>
<dbReference type="PROSITE" id="PS50252">
    <property type="entry name" value="TBOX_3"/>
    <property type="match status" value="1"/>
</dbReference>
<dbReference type="GO" id="GO:0003700">
    <property type="term" value="F:DNA-binding transcription factor activity"/>
    <property type="evidence" value="ECO:0007669"/>
    <property type="project" value="InterPro"/>
</dbReference>
<evidence type="ECO:0000256" key="2">
    <source>
        <dbReference type="ARBA" id="ARBA00023125"/>
    </source>
</evidence>
<dbReference type="AlphaFoldDB" id="A0A183HL92"/>